<protein>
    <submittedName>
        <fullName evidence="2">Uncharacterized protein</fullName>
    </submittedName>
</protein>
<evidence type="ECO:0000256" key="1">
    <source>
        <dbReference type="SAM" id="MobiDB-lite"/>
    </source>
</evidence>
<organism evidence="2 3">
    <name type="scientific">Atta colombica</name>
    <dbReference type="NCBI Taxonomy" id="520822"/>
    <lineage>
        <taxon>Eukaryota</taxon>
        <taxon>Metazoa</taxon>
        <taxon>Ecdysozoa</taxon>
        <taxon>Arthropoda</taxon>
        <taxon>Hexapoda</taxon>
        <taxon>Insecta</taxon>
        <taxon>Pterygota</taxon>
        <taxon>Neoptera</taxon>
        <taxon>Endopterygota</taxon>
        <taxon>Hymenoptera</taxon>
        <taxon>Apocrita</taxon>
        <taxon>Aculeata</taxon>
        <taxon>Formicoidea</taxon>
        <taxon>Formicidae</taxon>
        <taxon>Myrmicinae</taxon>
        <taxon>Atta</taxon>
    </lineage>
</organism>
<feature type="region of interest" description="Disordered" evidence="1">
    <location>
        <begin position="281"/>
        <end position="309"/>
    </location>
</feature>
<evidence type="ECO:0000313" key="2">
    <source>
        <dbReference type="EMBL" id="KYM78455.1"/>
    </source>
</evidence>
<name>A0A195B2E9_9HYME</name>
<dbReference type="AlphaFoldDB" id="A0A195B2E9"/>
<reference evidence="2 3" key="1">
    <citation type="submission" date="2015-09" db="EMBL/GenBank/DDBJ databases">
        <title>Atta colombica WGS genome.</title>
        <authorList>
            <person name="Nygaard S."/>
            <person name="Hu H."/>
            <person name="Boomsma J."/>
            <person name="Zhang G."/>
        </authorList>
    </citation>
    <scope>NUCLEOTIDE SEQUENCE [LARGE SCALE GENOMIC DNA]</scope>
    <source>
        <strain evidence="2">Treedump-2</strain>
        <tissue evidence="2">Whole body</tissue>
    </source>
</reference>
<dbReference type="EMBL" id="KQ976662">
    <property type="protein sequence ID" value="KYM78455.1"/>
    <property type="molecule type" value="Genomic_DNA"/>
</dbReference>
<accession>A0A195B2E9</accession>
<proteinExistence type="predicted"/>
<dbReference type="Proteomes" id="UP000078540">
    <property type="component" value="Unassembled WGS sequence"/>
</dbReference>
<gene>
    <name evidence="2" type="ORF">ALC53_11110</name>
</gene>
<evidence type="ECO:0000313" key="3">
    <source>
        <dbReference type="Proteomes" id="UP000078540"/>
    </source>
</evidence>
<sequence>MWSLGKLYRDLVSRPQQQQPAAAVAAPAAVVAAGFTPLSPLSSSASRASNIPPGQKRSHSHLNLYSHVQHTRDYECVGLMKLGEGVCLCTTERQPSPLTTIAIPRVTSLPSPSLQSSGVYILGRVESLREIREDEEKVGKSETEGTNSYLNGDQWSARWKGRRLRLRKNQKVGVDAASGGVFADANWHSAHRDKETDIAELFVFVKMEWEKWMSFTARHRRGKRHLKDAPDNYRNLLGSWFLEYQSTRRNNQRTRAEANGRRTPSDTWLLLCCRDRPTQRLNHPRVGSRSREHVEEDEGTRSKFSRAFV</sequence>
<keyword evidence="3" id="KW-1185">Reference proteome</keyword>